<feature type="compositionally biased region" description="Basic and acidic residues" evidence="1">
    <location>
        <begin position="1"/>
        <end position="15"/>
    </location>
</feature>
<feature type="compositionally biased region" description="Low complexity" evidence="1">
    <location>
        <begin position="89"/>
        <end position="99"/>
    </location>
</feature>
<feature type="compositionally biased region" description="Basic and acidic residues" evidence="1">
    <location>
        <begin position="23"/>
        <end position="34"/>
    </location>
</feature>
<keyword evidence="2" id="KW-0472">Membrane</keyword>
<protein>
    <submittedName>
        <fullName evidence="3">Uncharacterized protein</fullName>
    </submittedName>
</protein>
<dbReference type="Proteomes" id="UP001222325">
    <property type="component" value="Unassembled WGS sequence"/>
</dbReference>
<name>A0AAD6TU10_9AGAR</name>
<accession>A0AAD6TU10</accession>
<gene>
    <name evidence="3" type="ORF">B0H15DRAFT_956684</name>
</gene>
<proteinExistence type="predicted"/>
<dbReference type="AlphaFoldDB" id="A0AAD6TU10"/>
<keyword evidence="2" id="KW-1133">Transmembrane helix</keyword>
<keyword evidence="2" id="KW-0812">Transmembrane</keyword>
<evidence type="ECO:0000256" key="1">
    <source>
        <dbReference type="SAM" id="MobiDB-lite"/>
    </source>
</evidence>
<feature type="compositionally biased region" description="Low complexity" evidence="1">
    <location>
        <begin position="495"/>
        <end position="513"/>
    </location>
</feature>
<dbReference type="EMBL" id="JARJCN010000101">
    <property type="protein sequence ID" value="KAJ7075200.1"/>
    <property type="molecule type" value="Genomic_DNA"/>
</dbReference>
<reference evidence="3" key="1">
    <citation type="submission" date="2023-03" db="EMBL/GenBank/DDBJ databases">
        <title>Massive genome expansion in bonnet fungi (Mycena s.s.) driven by repeated elements and novel gene families across ecological guilds.</title>
        <authorList>
            <consortium name="Lawrence Berkeley National Laboratory"/>
            <person name="Harder C.B."/>
            <person name="Miyauchi S."/>
            <person name="Viragh M."/>
            <person name="Kuo A."/>
            <person name="Thoen E."/>
            <person name="Andreopoulos B."/>
            <person name="Lu D."/>
            <person name="Skrede I."/>
            <person name="Drula E."/>
            <person name="Henrissat B."/>
            <person name="Morin E."/>
            <person name="Kohler A."/>
            <person name="Barry K."/>
            <person name="LaButti K."/>
            <person name="Morin E."/>
            <person name="Salamov A."/>
            <person name="Lipzen A."/>
            <person name="Mereny Z."/>
            <person name="Hegedus B."/>
            <person name="Baldrian P."/>
            <person name="Stursova M."/>
            <person name="Weitz H."/>
            <person name="Taylor A."/>
            <person name="Grigoriev I.V."/>
            <person name="Nagy L.G."/>
            <person name="Martin F."/>
            <person name="Kauserud H."/>
        </authorList>
    </citation>
    <scope>NUCLEOTIDE SEQUENCE</scope>
    <source>
        <strain evidence="3">CBHHK173m</strain>
    </source>
</reference>
<evidence type="ECO:0000313" key="4">
    <source>
        <dbReference type="Proteomes" id="UP001222325"/>
    </source>
</evidence>
<comment type="caution">
    <text evidence="3">The sequence shown here is derived from an EMBL/GenBank/DDBJ whole genome shotgun (WGS) entry which is preliminary data.</text>
</comment>
<evidence type="ECO:0000313" key="3">
    <source>
        <dbReference type="EMBL" id="KAJ7075200.1"/>
    </source>
</evidence>
<feature type="region of interest" description="Disordered" evidence="1">
    <location>
        <begin position="495"/>
        <end position="520"/>
    </location>
</feature>
<feature type="transmembrane region" description="Helical" evidence="2">
    <location>
        <begin position="530"/>
        <end position="554"/>
    </location>
</feature>
<evidence type="ECO:0000256" key="2">
    <source>
        <dbReference type="SAM" id="Phobius"/>
    </source>
</evidence>
<keyword evidence="4" id="KW-1185">Reference proteome</keyword>
<feature type="region of interest" description="Disordered" evidence="1">
    <location>
        <begin position="1"/>
        <end position="99"/>
    </location>
</feature>
<organism evidence="3 4">
    <name type="scientific">Mycena belliarum</name>
    <dbReference type="NCBI Taxonomy" id="1033014"/>
    <lineage>
        <taxon>Eukaryota</taxon>
        <taxon>Fungi</taxon>
        <taxon>Dikarya</taxon>
        <taxon>Basidiomycota</taxon>
        <taxon>Agaricomycotina</taxon>
        <taxon>Agaricomycetes</taxon>
        <taxon>Agaricomycetidae</taxon>
        <taxon>Agaricales</taxon>
        <taxon>Marasmiineae</taxon>
        <taxon>Mycenaceae</taxon>
        <taxon>Mycena</taxon>
    </lineage>
</organism>
<sequence length="660" mass="70962">MHRHDAGPEDAAHDAEDSEDDAPPSHHDESPSREDDTDDAYDGFGDTCDVDNQAHTGRHDQTQRRALSFYDDGGDARSPSMPPARRPSDSSPSRSPPLLALPPELLTLIALHLGTLTPSLGPPSSLLPLLLTCRALYLHLRWRNWALWGGLGRAKFACSSAMEGAERGSLKPAAHVLKSRCIALRTLRAGNVYAPDAGDVLINAYWMLIGDVWPAAPLSSTDLPPLPEALRPLQADADSDAVGGQNRTRCEAKNRRQLAWAGARDFALRYVRLRLYEARFGELDSARDVGTEWKFFEGWFHAFTTPHRETGPRIRARDTLRAELEPVRRALMALLLPFVAVPFRDTLCQACNLGKDLTGAGPFDATQLFNGTVTSFLPSSLPASTVIEVDAGVGPRDDNAIHRIEFDFNADPETSLEPVQDKRFHLSCSFTLDGAFVGNLSRSPHDGGPGSYNILAYRNLSIPDGAHNMRIDINSGLFNFDYAIHTSFDLDPSSSSLSPSTSSLAGPTSSGLSHAQGPAVVPNRNSKASAVVIASSTIAGVAAILVVISGILLCRRTRRQVSVSPSHAAESGLAAAHSGGEKAISLMDSEPAPRPTVTLQDSGPSAVAVTDELRVLREQLARLEERVDGGSLVGLEAGPPTRSLSTMKRQQTQALQAACV</sequence>